<dbReference type="AlphaFoldDB" id="A0A2M6NS36"/>
<proteinExistence type="predicted"/>
<keyword evidence="1" id="KW-0808">Transferase</keyword>
<reference evidence="2" key="1">
    <citation type="submission" date="2017-09" db="EMBL/GenBank/DDBJ databases">
        <title>Depth-based differentiation of microbial function through sediment-hosted aquifers and enrichment of novel symbionts in the deep terrestrial subsurface.</title>
        <authorList>
            <person name="Probst A.J."/>
            <person name="Ladd B."/>
            <person name="Jarett J.K."/>
            <person name="Geller-Mcgrath D.E."/>
            <person name="Sieber C.M.K."/>
            <person name="Emerson J.B."/>
            <person name="Anantharaman K."/>
            <person name="Thomas B.C."/>
            <person name="Malmstrom R."/>
            <person name="Stieglmeier M."/>
            <person name="Klingl A."/>
            <person name="Woyke T."/>
            <person name="Ryan C.M."/>
            <person name="Banfield J.F."/>
        </authorList>
    </citation>
    <scope>NUCLEOTIDE SEQUENCE [LARGE SCALE GENOMIC DNA]</scope>
</reference>
<accession>A0A2M6NS36</accession>
<name>A0A2M6NS36_9BACT</name>
<dbReference type="InterPro" id="IPR002495">
    <property type="entry name" value="Glyco_trans_8"/>
</dbReference>
<dbReference type="Pfam" id="PF01501">
    <property type="entry name" value="Glyco_transf_8"/>
    <property type="match status" value="1"/>
</dbReference>
<dbReference type="Proteomes" id="UP000228756">
    <property type="component" value="Unassembled WGS sequence"/>
</dbReference>
<sequence>MRYNFCTLFDKNYLYRGLALHTSLIEHCPDFKLWILCMDDTVYSVLKNMNLKNIELIALKDFEDPELLSIKNSRTSVEYCWTCTSSLPLYLLKKYPNLENIAYLDADLFFYNSLKPIYDEFGNNSVLIIRHNYSKEYVHLEKRSGIYNVEMLIFQNDANAINCLDWWRKKCLECCSERYKNGKFGDQLYLNDWPQRFKKVKVLQHKGGGVAPWNYKNYKITQKNNKVYVDNNPLIFYHFHQLFIFRPNLIKLVRGYSLSKNVKKLIYYPYLESLRLVMNKSKTFLPDSHIGFKKREIYKDIIRPTISKIIKK</sequence>
<dbReference type="SUPFAM" id="SSF53448">
    <property type="entry name" value="Nucleotide-diphospho-sugar transferases"/>
    <property type="match status" value="1"/>
</dbReference>
<dbReference type="Gene3D" id="3.90.550.10">
    <property type="entry name" value="Spore Coat Polysaccharide Biosynthesis Protein SpsA, Chain A"/>
    <property type="match status" value="1"/>
</dbReference>
<protein>
    <submittedName>
        <fullName evidence="1">Glycosyl transferase</fullName>
    </submittedName>
</protein>
<gene>
    <name evidence="1" type="ORF">COU42_01430</name>
</gene>
<dbReference type="EMBL" id="PFCJ01000016">
    <property type="protein sequence ID" value="PIR72391.1"/>
    <property type="molecule type" value="Genomic_DNA"/>
</dbReference>
<dbReference type="InterPro" id="IPR029044">
    <property type="entry name" value="Nucleotide-diphossugar_trans"/>
</dbReference>
<evidence type="ECO:0000313" key="2">
    <source>
        <dbReference type="Proteomes" id="UP000228756"/>
    </source>
</evidence>
<comment type="caution">
    <text evidence="1">The sequence shown here is derived from an EMBL/GenBank/DDBJ whole genome shotgun (WGS) entry which is preliminary data.</text>
</comment>
<evidence type="ECO:0000313" key="1">
    <source>
        <dbReference type="EMBL" id="PIR72391.1"/>
    </source>
</evidence>
<organism evidence="1 2">
    <name type="scientific">Candidatus Nealsonbacteria bacterium CG10_big_fil_rev_8_21_14_0_10_36_24</name>
    <dbReference type="NCBI Taxonomy" id="1974710"/>
    <lineage>
        <taxon>Bacteria</taxon>
        <taxon>Candidatus Nealsoniibacteriota</taxon>
    </lineage>
</organism>
<dbReference type="GO" id="GO:0016757">
    <property type="term" value="F:glycosyltransferase activity"/>
    <property type="evidence" value="ECO:0007669"/>
    <property type="project" value="InterPro"/>
</dbReference>